<evidence type="ECO:0000256" key="7">
    <source>
        <dbReference type="PROSITE-ProRule" id="PRU01360"/>
    </source>
</evidence>
<dbReference type="InterPro" id="IPR023996">
    <property type="entry name" value="TonB-dep_OMP_SusC/RagA"/>
</dbReference>
<proteinExistence type="inferred from homology"/>
<comment type="subcellular location">
    <subcellularLocation>
        <location evidence="1 7">Cell outer membrane</location>
        <topology evidence="1 7">Multi-pass membrane protein</topology>
    </subcellularLocation>
</comment>
<gene>
    <name evidence="10" type="ORF">U6A24_21355</name>
</gene>
<dbReference type="InterPro" id="IPR012910">
    <property type="entry name" value="Plug_dom"/>
</dbReference>
<keyword evidence="6 7" id="KW-0998">Cell outer membrane</keyword>
<dbReference type="EMBL" id="JAYKLX010000011">
    <property type="protein sequence ID" value="MEB3348037.1"/>
    <property type="molecule type" value="Genomic_DNA"/>
</dbReference>
<organism evidence="10 11">
    <name type="scientific">Aquimarina gracilis</name>
    <dbReference type="NCBI Taxonomy" id="874422"/>
    <lineage>
        <taxon>Bacteria</taxon>
        <taxon>Pseudomonadati</taxon>
        <taxon>Bacteroidota</taxon>
        <taxon>Flavobacteriia</taxon>
        <taxon>Flavobacteriales</taxon>
        <taxon>Flavobacteriaceae</taxon>
        <taxon>Aquimarina</taxon>
    </lineage>
</organism>
<keyword evidence="2 7" id="KW-0813">Transport</keyword>
<dbReference type="InterPro" id="IPR036942">
    <property type="entry name" value="Beta-barrel_TonB_sf"/>
</dbReference>
<dbReference type="InterPro" id="IPR037066">
    <property type="entry name" value="Plug_dom_sf"/>
</dbReference>
<dbReference type="Gene3D" id="2.40.170.20">
    <property type="entry name" value="TonB-dependent receptor, beta-barrel domain"/>
    <property type="match status" value="1"/>
</dbReference>
<accession>A0ABU6A1S8</accession>
<dbReference type="Gene3D" id="2.170.130.10">
    <property type="entry name" value="TonB-dependent receptor, plug domain"/>
    <property type="match status" value="1"/>
</dbReference>
<dbReference type="Proteomes" id="UP001327027">
    <property type="component" value="Unassembled WGS sequence"/>
</dbReference>
<evidence type="ECO:0000256" key="1">
    <source>
        <dbReference type="ARBA" id="ARBA00004571"/>
    </source>
</evidence>
<dbReference type="InterPro" id="IPR039426">
    <property type="entry name" value="TonB-dep_rcpt-like"/>
</dbReference>
<dbReference type="SUPFAM" id="SSF49464">
    <property type="entry name" value="Carboxypeptidase regulatory domain-like"/>
    <property type="match status" value="1"/>
</dbReference>
<dbReference type="SUPFAM" id="SSF56935">
    <property type="entry name" value="Porins"/>
    <property type="match status" value="1"/>
</dbReference>
<feature type="chain" id="PRO_5045688636" evidence="8">
    <location>
        <begin position="25"/>
        <end position="1007"/>
    </location>
</feature>
<evidence type="ECO:0000256" key="3">
    <source>
        <dbReference type="ARBA" id="ARBA00022452"/>
    </source>
</evidence>
<evidence type="ECO:0000256" key="6">
    <source>
        <dbReference type="ARBA" id="ARBA00023237"/>
    </source>
</evidence>
<protein>
    <submittedName>
        <fullName evidence="10">SusC/RagA family TonB-linked outer membrane protein</fullName>
    </submittedName>
</protein>
<comment type="caution">
    <text evidence="10">The sequence shown here is derived from an EMBL/GenBank/DDBJ whole genome shotgun (WGS) entry which is preliminary data.</text>
</comment>
<keyword evidence="11" id="KW-1185">Reference proteome</keyword>
<keyword evidence="8" id="KW-0732">Signal</keyword>
<keyword evidence="3 7" id="KW-1134">Transmembrane beta strand</keyword>
<reference evidence="10 11" key="1">
    <citation type="journal article" date="2013" name="Int. J. Syst. Evol. Microbiol.">
        <title>Aquimarina gracilis sp. nov., isolated from the gut microflora of a mussel, Mytilus coruscus, and emended description of Aquimarina spongiae.</title>
        <authorList>
            <person name="Park S.C."/>
            <person name="Choe H.N."/>
            <person name="Baik K.S."/>
            <person name="Seong C.N."/>
        </authorList>
    </citation>
    <scope>NUCLEOTIDE SEQUENCE [LARGE SCALE GENOMIC DNA]</scope>
    <source>
        <strain evidence="10 11">PSC32</strain>
    </source>
</reference>
<dbReference type="InterPro" id="IPR023997">
    <property type="entry name" value="TonB-dep_OMP_SusC/RagA_CS"/>
</dbReference>
<dbReference type="InterPro" id="IPR008969">
    <property type="entry name" value="CarboxyPept-like_regulatory"/>
</dbReference>
<dbReference type="PROSITE" id="PS52016">
    <property type="entry name" value="TONB_DEPENDENT_REC_3"/>
    <property type="match status" value="1"/>
</dbReference>
<evidence type="ECO:0000256" key="4">
    <source>
        <dbReference type="ARBA" id="ARBA00022692"/>
    </source>
</evidence>
<evidence type="ECO:0000256" key="5">
    <source>
        <dbReference type="ARBA" id="ARBA00023136"/>
    </source>
</evidence>
<dbReference type="Pfam" id="PF07715">
    <property type="entry name" value="Plug"/>
    <property type="match status" value="1"/>
</dbReference>
<evidence type="ECO:0000313" key="11">
    <source>
        <dbReference type="Proteomes" id="UP001327027"/>
    </source>
</evidence>
<evidence type="ECO:0000259" key="9">
    <source>
        <dbReference type="Pfam" id="PF07715"/>
    </source>
</evidence>
<dbReference type="RefSeq" id="WP_324182060.1">
    <property type="nucleotide sequence ID" value="NZ_BAABAW010000006.1"/>
</dbReference>
<keyword evidence="4 7" id="KW-0812">Transmembrane</keyword>
<sequence>MKTKNVNLLLLLMLLLLGAGKINAQGYSISGTVTSSSSGLPLPGVNVVIKDTRNGVQTDFDGNYTIKVSKGQVLVFSFIGLKSTEMIVGDSRTINVKMEEDYSELGEVVIEGYRTVSKESSVVASVQLSSEALEARPNASFVQSLSGQVAGLDIQTGSGQPGANSLVQIRGVSSINGNTEPLFIMDGIPINEDNFRSLNPNDIESISVIKDSAGSSIFGSRGANGVIVIKTKRGRRDSPLEITYTASQSFSQLQGQDYNFMSAPEYLRFERDVIERGRGVGMTDAEIDATPTTDWEDQFFRTGQTINHAIAFTQGGRNTSSYTSLGYFSQEGILRTTGLQRFTFRNNISGSSKNNKFNYNTTLTANYSKSNLPDGVGTFGVTTNLLYGANASLPYISPDEYIDGATLANQGFNLALTPLYLIDRLRTYEFLEEEVKIVAGFSAEYEFIDNLKAKINLGVDYEHITGYELVPPQAYRALVFAQPGNNTPGFQDQSTRRDISINNNLSLNYYKSFDKHTFDATLFLEYFKAHRRGFGYFARGLNPRTFAPGDGSGFVSDNGNNDFFIDDARAFRLDAGLFSYFGNVDYDYDSKYGVSATIRRDASYRFSETNRWGTFYSVGARWNISNEDFMQNSIFNNLKLRASYGTTGNQRIEDGTYFTAPDIFESFYGTSNTTYNGLNSLLLTQIGNNTLRWEEVTQANIGLDFQVFNSRLRGSLDVYHKKTEDVFQDRPISAINGITQIRANVGDLTNKGIDWSLRYDLIKDTDLSLTLNFVGNHNKNELGNLPSETGEILGIGRNGGRLRELKLVRFAGVNPGNGNVLFYDINGNLTENPDPDTDAVWTGKSDIPEATGSFGFNFNYKGFYLDTQWSFVLGVDRIDVIYYELINNGFAPTNFQLSRDILNAWTPDNRITDIPSITSTNATILRNTSDRFLFNSDYLRLRFLNVGYVFPKEYLKGTGFTKLKIFSSAENLVTFSEWRGYDAESRDTETRNYPTPRIFSFGVELGF</sequence>
<dbReference type="Pfam" id="PF13715">
    <property type="entry name" value="CarbopepD_reg_2"/>
    <property type="match status" value="1"/>
</dbReference>
<feature type="signal peptide" evidence="8">
    <location>
        <begin position="1"/>
        <end position="24"/>
    </location>
</feature>
<feature type="domain" description="TonB-dependent receptor plug" evidence="9">
    <location>
        <begin position="122"/>
        <end position="226"/>
    </location>
</feature>
<evidence type="ECO:0000313" key="10">
    <source>
        <dbReference type="EMBL" id="MEB3348037.1"/>
    </source>
</evidence>
<dbReference type="Gene3D" id="2.60.40.1120">
    <property type="entry name" value="Carboxypeptidase-like, regulatory domain"/>
    <property type="match status" value="1"/>
</dbReference>
<dbReference type="NCBIfam" id="TIGR04056">
    <property type="entry name" value="OMP_RagA_SusC"/>
    <property type="match status" value="1"/>
</dbReference>
<evidence type="ECO:0000256" key="8">
    <source>
        <dbReference type="SAM" id="SignalP"/>
    </source>
</evidence>
<comment type="similarity">
    <text evidence="7">Belongs to the TonB-dependent receptor family.</text>
</comment>
<evidence type="ECO:0000256" key="2">
    <source>
        <dbReference type="ARBA" id="ARBA00022448"/>
    </source>
</evidence>
<dbReference type="NCBIfam" id="TIGR04057">
    <property type="entry name" value="SusC_RagA_signa"/>
    <property type="match status" value="1"/>
</dbReference>
<keyword evidence="5 7" id="KW-0472">Membrane</keyword>
<name>A0ABU6A1S8_9FLAO</name>